<dbReference type="AlphaFoldDB" id="A0A9K3DAH5"/>
<reference evidence="1 2" key="1">
    <citation type="journal article" date="2018" name="PLoS ONE">
        <title>The draft genome of Kipferlia bialata reveals reductive genome evolution in fornicate parasites.</title>
        <authorList>
            <person name="Tanifuji G."/>
            <person name="Takabayashi S."/>
            <person name="Kume K."/>
            <person name="Takagi M."/>
            <person name="Nakayama T."/>
            <person name="Kamikawa R."/>
            <person name="Inagaki Y."/>
            <person name="Hashimoto T."/>
        </authorList>
    </citation>
    <scope>NUCLEOTIDE SEQUENCE [LARGE SCALE GENOMIC DNA]</scope>
    <source>
        <strain evidence="1">NY0173</strain>
    </source>
</reference>
<organism evidence="1 2">
    <name type="scientific">Kipferlia bialata</name>
    <dbReference type="NCBI Taxonomy" id="797122"/>
    <lineage>
        <taxon>Eukaryota</taxon>
        <taxon>Metamonada</taxon>
        <taxon>Carpediemonas-like organisms</taxon>
        <taxon>Kipferlia</taxon>
    </lineage>
</organism>
<dbReference type="Proteomes" id="UP000265618">
    <property type="component" value="Unassembled WGS sequence"/>
</dbReference>
<evidence type="ECO:0000313" key="2">
    <source>
        <dbReference type="Proteomes" id="UP000265618"/>
    </source>
</evidence>
<gene>
    <name evidence="1" type="ORF">KIPB_014965</name>
</gene>
<evidence type="ECO:0000313" key="1">
    <source>
        <dbReference type="EMBL" id="GIQ91622.1"/>
    </source>
</evidence>
<sequence length="76" mass="8163">MVSPILHCIYSCPPLLHLLQIQADRMIGEQDAPTAPAPNEIRTFTATVAFLRLLSKGRSGSTEPVDSTFALLAVGL</sequence>
<comment type="caution">
    <text evidence="1">The sequence shown here is derived from an EMBL/GenBank/DDBJ whole genome shotgun (WGS) entry which is preliminary data.</text>
</comment>
<dbReference type="EMBL" id="BDIP01008042">
    <property type="protein sequence ID" value="GIQ91622.1"/>
    <property type="molecule type" value="Genomic_DNA"/>
</dbReference>
<accession>A0A9K3DAH5</accession>
<protein>
    <submittedName>
        <fullName evidence="1">Uncharacterized protein</fullName>
    </submittedName>
</protein>
<name>A0A9K3DAH5_9EUKA</name>
<proteinExistence type="predicted"/>
<feature type="non-terminal residue" evidence="1">
    <location>
        <position position="1"/>
    </location>
</feature>
<keyword evidence="2" id="KW-1185">Reference proteome</keyword>